<feature type="signal peptide" evidence="3">
    <location>
        <begin position="1"/>
        <end position="23"/>
    </location>
</feature>
<evidence type="ECO:0000256" key="2">
    <source>
        <dbReference type="SAM" id="Phobius"/>
    </source>
</evidence>
<feature type="compositionally biased region" description="Polar residues" evidence="1">
    <location>
        <begin position="193"/>
        <end position="221"/>
    </location>
</feature>
<keyword evidence="3" id="KW-0732">Signal</keyword>
<keyword evidence="2" id="KW-0472">Membrane</keyword>
<feature type="region of interest" description="Disordered" evidence="1">
    <location>
        <begin position="178"/>
        <end position="221"/>
    </location>
</feature>
<feature type="transmembrane region" description="Helical" evidence="2">
    <location>
        <begin position="47"/>
        <end position="68"/>
    </location>
</feature>
<feature type="region of interest" description="Disordered" evidence="1">
    <location>
        <begin position="435"/>
        <end position="467"/>
    </location>
</feature>
<protein>
    <submittedName>
        <fullName evidence="4">Uncharacterized protein</fullName>
    </submittedName>
</protein>
<feature type="region of interest" description="Disordered" evidence="1">
    <location>
        <begin position="80"/>
        <end position="136"/>
    </location>
</feature>
<proteinExistence type="predicted"/>
<dbReference type="EMBL" id="JACYCC010000212">
    <property type="protein sequence ID" value="KAF8672145.1"/>
    <property type="molecule type" value="Genomic_DNA"/>
</dbReference>
<evidence type="ECO:0000313" key="4">
    <source>
        <dbReference type="EMBL" id="KAF8672145.1"/>
    </source>
</evidence>
<dbReference type="Proteomes" id="UP000650582">
    <property type="component" value="Unassembled WGS sequence"/>
</dbReference>
<name>A0A8H7LH54_9AGAM</name>
<evidence type="ECO:0000256" key="3">
    <source>
        <dbReference type="SAM" id="SignalP"/>
    </source>
</evidence>
<sequence>MSFTTVTLPFVALQAFYAHQATALPTNSTTPVWIQPRGSSKGGPNERPIVVIIAVIALVLAIFSFAMIRGYLKRQRKKWGSTEQLQSSTENSQSSPGYRPRTTASYSPVSGQTEVPQTETREVGGESSGTPLVSSTRRLGVNRWPSQNSSISLPSYRERLPDGEMVLVGRTEHPTVSEVYGDRRSPSDDDTESTPLTNTYVEYTDTSPGGTPEVTRTGSTSNNQASYIENLQGQTRHLESVEDSNTYFVSAEEHESVDERVSTPGLSRNTASDAFPAYRDSPAYDEARTSSPAPAANSTATFGELKKSHGCSRALANPAGFDRDYTRMIQPLREERCNLTGLSPFPYSWLVHLQCDVEPSSSGTSGAETTIIMMAVAVAICLLSTFSFLICLIRSKQHKGLINAQLPERAPMASQRATLNYTGIVERTDNSRVETWGSDAGANGSSALRPRVNRGQSQGSTKSLPAYEEEVQNGEVVLVERAARDSMAENHESDRPDCEAPETSNSIAAISENPAQILEV</sequence>
<accession>A0A8H7LH54</accession>
<feature type="compositionally biased region" description="Polar residues" evidence="1">
    <location>
        <begin position="454"/>
        <end position="463"/>
    </location>
</feature>
<feature type="transmembrane region" description="Helical" evidence="2">
    <location>
        <begin position="371"/>
        <end position="390"/>
    </location>
</feature>
<keyword evidence="2" id="KW-0812">Transmembrane</keyword>
<feature type="region of interest" description="Disordered" evidence="1">
    <location>
        <begin position="481"/>
        <end position="520"/>
    </location>
</feature>
<dbReference type="AlphaFoldDB" id="A0A8H7LH54"/>
<feature type="compositionally biased region" description="Basic and acidic residues" evidence="1">
    <location>
        <begin position="481"/>
        <end position="498"/>
    </location>
</feature>
<feature type="compositionally biased region" description="Basic and acidic residues" evidence="1">
    <location>
        <begin position="178"/>
        <end position="187"/>
    </location>
</feature>
<feature type="compositionally biased region" description="Basic and acidic residues" evidence="1">
    <location>
        <begin position="252"/>
        <end position="261"/>
    </location>
</feature>
<feature type="compositionally biased region" description="Polar residues" evidence="1">
    <location>
        <begin position="81"/>
        <end position="118"/>
    </location>
</feature>
<feature type="region of interest" description="Disordered" evidence="1">
    <location>
        <begin position="252"/>
        <end position="275"/>
    </location>
</feature>
<feature type="chain" id="PRO_5034526197" evidence="3">
    <location>
        <begin position="24"/>
        <end position="520"/>
    </location>
</feature>
<evidence type="ECO:0000256" key="1">
    <source>
        <dbReference type="SAM" id="MobiDB-lite"/>
    </source>
</evidence>
<gene>
    <name evidence="4" type="ORF">RHS04_07892</name>
</gene>
<organism evidence="4 5">
    <name type="scientific">Rhizoctonia solani</name>
    <dbReference type="NCBI Taxonomy" id="456999"/>
    <lineage>
        <taxon>Eukaryota</taxon>
        <taxon>Fungi</taxon>
        <taxon>Dikarya</taxon>
        <taxon>Basidiomycota</taxon>
        <taxon>Agaricomycotina</taxon>
        <taxon>Agaricomycetes</taxon>
        <taxon>Cantharellales</taxon>
        <taxon>Ceratobasidiaceae</taxon>
        <taxon>Rhizoctonia</taxon>
    </lineage>
</organism>
<reference evidence="4" key="1">
    <citation type="submission" date="2020-09" db="EMBL/GenBank/DDBJ databases">
        <title>Comparative genome analyses of four rice-infecting Rhizoctonia solani isolates reveal extensive enrichment of homogalacturonan modification genes.</title>
        <authorList>
            <person name="Lee D.-Y."/>
            <person name="Jeon J."/>
            <person name="Kim K.-T."/>
            <person name="Cheong K."/>
            <person name="Song H."/>
            <person name="Choi G."/>
            <person name="Ko J."/>
            <person name="Opiyo S.O."/>
            <person name="Zuo S."/>
            <person name="Madhav S."/>
            <person name="Lee Y.-H."/>
            <person name="Wang G.-L."/>
        </authorList>
    </citation>
    <scope>NUCLEOTIDE SEQUENCE</scope>
    <source>
        <strain evidence="4">AG1-IA YN-7</strain>
    </source>
</reference>
<evidence type="ECO:0000313" key="5">
    <source>
        <dbReference type="Proteomes" id="UP000650582"/>
    </source>
</evidence>
<comment type="caution">
    <text evidence="4">The sequence shown here is derived from an EMBL/GenBank/DDBJ whole genome shotgun (WGS) entry which is preliminary data.</text>
</comment>
<keyword evidence="2" id="KW-1133">Transmembrane helix</keyword>